<dbReference type="InterPro" id="IPR043504">
    <property type="entry name" value="Peptidase_S1_PA_chymotrypsin"/>
</dbReference>
<reference evidence="5 6" key="1">
    <citation type="submission" date="2015-10" db="EMBL/GenBank/DDBJ databases">
        <authorList>
            <person name="Gilbert D.G."/>
        </authorList>
    </citation>
    <scope>NUCLEOTIDE SEQUENCE [LARGE SCALE GENOMIC DNA]</scope>
    <source>
        <strain evidence="5 6">NRRL B-16712</strain>
    </source>
</reference>
<gene>
    <name evidence="5" type="ORF">ADL15_32165</name>
</gene>
<keyword evidence="3" id="KW-0732">Signal</keyword>
<name>A0A101JKL4_9ACTN</name>
<proteinExistence type="predicted"/>
<dbReference type="SUPFAM" id="SSF50494">
    <property type="entry name" value="Trypsin-like serine proteases"/>
    <property type="match status" value="1"/>
</dbReference>
<keyword evidence="6" id="KW-1185">Reference proteome</keyword>
<dbReference type="InterPro" id="IPR009003">
    <property type="entry name" value="Peptidase_S1_PA"/>
</dbReference>
<dbReference type="OrthoDB" id="3406034at2"/>
<feature type="domain" description="Zinc-ribbon" evidence="4">
    <location>
        <begin position="474"/>
        <end position="495"/>
    </location>
</feature>
<dbReference type="EMBL" id="LLZH01000289">
    <property type="protein sequence ID" value="KUL28472.1"/>
    <property type="molecule type" value="Genomic_DNA"/>
</dbReference>
<evidence type="ECO:0000256" key="3">
    <source>
        <dbReference type="SAM" id="SignalP"/>
    </source>
</evidence>
<dbReference type="Pfam" id="PF13365">
    <property type="entry name" value="Trypsin_2"/>
    <property type="match status" value="1"/>
</dbReference>
<feature type="transmembrane region" description="Helical" evidence="2">
    <location>
        <begin position="369"/>
        <end position="388"/>
    </location>
</feature>
<keyword evidence="2" id="KW-0812">Transmembrane</keyword>
<protein>
    <recommendedName>
        <fullName evidence="4">Zinc-ribbon domain-containing protein</fullName>
    </recommendedName>
</protein>
<evidence type="ECO:0000313" key="5">
    <source>
        <dbReference type="EMBL" id="KUL28472.1"/>
    </source>
</evidence>
<dbReference type="AlphaFoldDB" id="A0A101JKL4"/>
<accession>A0A101JKL4</accession>
<dbReference type="PANTHER" id="PTHR43019">
    <property type="entry name" value="SERINE ENDOPROTEASE DEGS"/>
    <property type="match status" value="1"/>
</dbReference>
<dbReference type="Pfam" id="PF13240">
    <property type="entry name" value="Zn_Ribbon_1"/>
    <property type="match status" value="1"/>
</dbReference>
<feature type="signal peptide" evidence="3">
    <location>
        <begin position="1"/>
        <end position="27"/>
    </location>
</feature>
<evidence type="ECO:0000313" key="6">
    <source>
        <dbReference type="Proteomes" id="UP000053244"/>
    </source>
</evidence>
<keyword evidence="2" id="KW-0472">Membrane</keyword>
<feature type="chain" id="PRO_5007097851" description="Zinc-ribbon domain-containing protein" evidence="3">
    <location>
        <begin position="28"/>
        <end position="518"/>
    </location>
</feature>
<dbReference type="InterPro" id="IPR026870">
    <property type="entry name" value="Zinc_ribbon_dom"/>
</dbReference>
<organism evidence="5 6">
    <name type="scientific">Actinoplanes awajinensis subsp. mycoplanecinus</name>
    <dbReference type="NCBI Taxonomy" id="135947"/>
    <lineage>
        <taxon>Bacteria</taxon>
        <taxon>Bacillati</taxon>
        <taxon>Actinomycetota</taxon>
        <taxon>Actinomycetes</taxon>
        <taxon>Micromonosporales</taxon>
        <taxon>Micromonosporaceae</taxon>
        <taxon>Actinoplanes</taxon>
    </lineage>
</organism>
<dbReference type="PANTHER" id="PTHR43019:SF23">
    <property type="entry name" value="PROTEASE DO-LIKE 5, CHLOROPLASTIC"/>
    <property type="match status" value="1"/>
</dbReference>
<evidence type="ECO:0000259" key="4">
    <source>
        <dbReference type="Pfam" id="PF13240"/>
    </source>
</evidence>
<feature type="region of interest" description="Disordered" evidence="1">
    <location>
        <begin position="499"/>
        <end position="518"/>
    </location>
</feature>
<dbReference type="Gene3D" id="2.40.10.10">
    <property type="entry name" value="Trypsin-like serine proteases"/>
    <property type="match status" value="2"/>
</dbReference>
<sequence length="518" mass="54349">MTSELPRLLVAGPIAALLLGIAAPAGAAPAGTLPAVTPEQRAVEPVEPAVVMVRSDWTVLVTGYVRGRTRSTLVRFDTACSGTVVSGTGHIVTAAHCLTAKDHRNAAIAGAVGDLVDRGVIRSSRRDAVYQDAITGTDRWKVTDPYSSAAPEPDVRVQLGGGPAGDASVSVDARTLDTLSWRQGDVGLLKVERGGLPVASLTGHDAVWAGQPVVTTGYTGGAEGAVSGRISAPAGTGTSGPGRLFYRTSAPVTPELSGGPVVDLAGRVVGIASRRPADKTGFIVPVETVSGLLAWHNVSNRPGPIDTAYAHGLDAFHRGYYTDAVKDFDRVLAAMPAHHPAAEKRRQAVEYRSRYGDPSILSGPYRTRVLLAAGAVLLALLVAVVLVLRRRAAQDPGTPEPPAAEPVRSRPVPAGPRPARMDEPTETIPAQDDDRTAFIPALRDAFARWQQDDRPRSWSGPGDTRATAPILPRCRWCGRTHPPGATYCPSCGRHLTDHYPSDRQSDGAAPSATHGPPA</sequence>
<evidence type="ECO:0000256" key="1">
    <source>
        <dbReference type="SAM" id="MobiDB-lite"/>
    </source>
</evidence>
<comment type="caution">
    <text evidence="5">The sequence shown here is derived from an EMBL/GenBank/DDBJ whole genome shotgun (WGS) entry which is preliminary data.</text>
</comment>
<feature type="region of interest" description="Disordered" evidence="1">
    <location>
        <begin position="393"/>
        <end position="430"/>
    </location>
</feature>
<keyword evidence="2" id="KW-1133">Transmembrane helix</keyword>
<dbReference type="Proteomes" id="UP000053244">
    <property type="component" value="Unassembled WGS sequence"/>
</dbReference>
<evidence type="ECO:0000256" key="2">
    <source>
        <dbReference type="SAM" id="Phobius"/>
    </source>
</evidence>
<dbReference type="RefSeq" id="WP_067699030.1">
    <property type="nucleotide sequence ID" value="NZ_LLZH01000289.1"/>
</dbReference>